<keyword evidence="4" id="KW-1185">Reference proteome</keyword>
<evidence type="ECO:0000313" key="4">
    <source>
        <dbReference type="Proteomes" id="UP000195652"/>
    </source>
</evidence>
<feature type="transmembrane region" description="Helical" evidence="2">
    <location>
        <begin position="57"/>
        <end position="75"/>
    </location>
</feature>
<feature type="region of interest" description="Disordered" evidence="1">
    <location>
        <begin position="97"/>
        <end position="128"/>
    </location>
</feature>
<reference evidence="3 4" key="1">
    <citation type="journal article" date="2014" name="BMC Vet. Res.">
        <title>First report of Corynebacterium pseudotuberculosis from caseous lymphadenitis lesions in Black Alentejano pig (Sus scrofa domesticus).</title>
        <authorList>
            <person name="Oliveira M."/>
            <person name="Barroco C."/>
            <person name="Mottola C."/>
            <person name="Santos R."/>
            <person name="Lemsaddek A."/>
            <person name="Tavares L."/>
            <person name="Semedo-Lemsaddek T."/>
        </authorList>
    </citation>
    <scope>NUCLEOTIDE SEQUENCE [LARGE SCALE GENOMIC DNA]</scope>
    <source>
        <strain evidence="3 4">PO100/5</strain>
    </source>
</reference>
<dbReference type="GeneID" id="75008453"/>
<organism evidence="3 4">
    <name type="scientific">Corynebacterium silvaticum</name>
    <dbReference type="NCBI Taxonomy" id="2320431"/>
    <lineage>
        <taxon>Bacteria</taxon>
        <taxon>Bacillati</taxon>
        <taxon>Actinomycetota</taxon>
        <taxon>Actinomycetes</taxon>
        <taxon>Mycobacteriales</taxon>
        <taxon>Corynebacteriaceae</taxon>
        <taxon>Corynebacterium</taxon>
    </lineage>
</organism>
<dbReference type="RefSeq" id="WP_087454437.1">
    <property type="nucleotide sequence ID" value="NZ_CP021417.2"/>
</dbReference>
<name>A0A7Y4PAB1_9CORY</name>
<dbReference type="AlphaFoldDB" id="A0A7Y4PAB1"/>
<feature type="transmembrane region" description="Helical" evidence="2">
    <location>
        <begin position="24"/>
        <end position="45"/>
    </location>
</feature>
<evidence type="ECO:0000256" key="2">
    <source>
        <dbReference type="SAM" id="Phobius"/>
    </source>
</evidence>
<reference evidence="3 4" key="4">
    <citation type="journal article" date="2020" name="PLoS ONE">
        <title>Taxonomic classification of strain PO100/5 shows a broader geographic distribution and genetic markers of the recently described Corynebacterium silvaticum.</title>
        <authorList>
            <person name="Viana M.V.C."/>
            <person name="Profeta R."/>
            <person name="da Silva A.L."/>
            <person name="Hurtado R."/>
            <person name="Cerqueira J.C."/>
            <person name="Ribeiro B.F.S."/>
            <person name="Almeida M.O."/>
            <person name="Morais-Rodrigues F."/>
            <person name="Soares S.C."/>
            <person name="Oliveira M."/>
            <person name="Tavares L."/>
            <person name="Figueiredo H."/>
            <person name="Wattam A.R."/>
            <person name="Barh D."/>
            <person name="Ghosh P."/>
            <person name="Silva A."/>
            <person name="Azevedo V."/>
        </authorList>
    </citation>
    <scope>NUCLEOTIDE SEQUENCE [LARGE SCALE GENOMIC DNA]</scope>
    <source>
        <strain evidence="3 4">PO100/5</strain>
    </source>
</reference>
<dbReference type="OrthoDB" id="5187941at2"/>
<evidence type="ECO:0000256" key="1">
    <source>
        <dbReference type="SAM" id="MobiDB-lite"/>
    </source>
</evidence>
<keyword evidence="2" id="KW-0812">Transmembrane</keyword>
<dbReference type="EMBL" id="CP021417">
    <property type="protein sequence ID" value="ARU46643.1"/>
    <property type="molecule type" value="Genomic_DNA"/>
</dbReference>
<sequence>MNNSDQTSPDLPTATEPRRFRVRLWHIVFLVVVVAATLSLAWWQWTRFRSGSGSFQNLGYALQWPFFGGFFIYAYRKLMEYENQRYASDAELYGNATEAEEHAQEKLPFTAVPQEEKSSTEIDESFLPQRKTLSVEEFNQLNQQKRRR</sequence>
<dbReference type="KEGG" id="csil:CBE74_09395"/>
<dbReference type="Proteomes" id="UP000195652">
    <property type="component" value="Chromosome"/>
</dbReference>
<protein>
    <recommendedName>
        <fullName evidence="5">DNA-binding transcriptional regulator of glucitol operon</fullName>
    </recommendedName>
</protein>
<accession>A0A7Y4PAB1</accession>
<evidence type="ECO:0000313" key="3">
    <source>
        <dbReference type="EMBL" id="ARU46643.1"/>
    </source>
</evidence>
<gene>
    <name evidence="3" type="ORF">CBE74_09395</name>
</gene>
<proteinExistence type="predicted"/>
<reference evidence="3 4" key="2">
    <citation type="journal article" date="2020" name="Antonie Van Leeuwenhoek">
        <title>Phylogenomic characterisation of a novel corynebacterial species pathogenic to animals.</title>
        <authorList>
            <person name="Moller J."/>
            <person name="Musella L."/>
            <person name="Melnikov V."/>
            <person name="Geissdorfer W."/>
            <person name="Burkovski A."/>
            <person name="Sangal V."/>
        </authorList>
    </citation>
    <scope>NUCLEOTIDE SEQUENCE [LARGE SCALE GENOMIC DNA]</scope>
    <source>
        <strain evidence="3 4">PO100/5</strain>
    </source>
</reference>
<reference evidence="3 4" key="3">
    <citation type="journal article" date="2020" name="Int. J. Syst. Evol. Microbiol.">
        <title>Corynebacterium silvaticum sp. nov., a unique group of NTTB corynebacteria in wild boar and roe deer.</title>
        <authorList>
            <person name="Dangel A."/>
            <person name="Berger A."/>
            <person name="Rau J."/>
            <person name="Eisenberg T."/>
            <person name="Kampfer P."/>
            <person name="Margos G."/>
            <person name="Contzen M."/>
            <person name="Busse H.J."/>
            <person name="Konrad R."/>
            <person name="Peters M."/>
            <person name="Sting R."/>
            <person name="Sing A."/>
        </authorList>
    </citation>
    <scope>NUCLEOTIDE SEQUENCE [LARGE SCALE GENOMIC DNA]</scope>
    <source>
        <strain evidence="3 4">PO100/5</strain>
    </source>
</reference>
<keyword evidence="2" id="KW-1133">Transmembrane helix</keyword>
<keyword evidence="2" id="KW-0472">Membrane</keyword>
<evidence type="ECO:0008006" key="5">
    <source>
        <dbReference type="Google" id="ProtNLM"/>
    </source>
</evidence>